<dbReference type="Proteomes" id="UP001139158">
    <property type="component" value="Unassembled WGS sequence"/>
</dbReference>
<feature type="transmembrane region" description="Helical" evidence="1">
    <location>
        <begin position="219"/>
        <end position="240"/>
    </location>
</feature>
<evidence type="ECO:0000256" key="1">
    <source>
        <dbReference type="SAM" id="Phobius"/>
    </source>
</evidence>
<feature type="transmembrane region" description="Helical" evidence="1">
    <location>
        <begin position="121"/>
        <end position="139"/>
    </location>
</feature>
<evidence type="ECO:0000313" key="3">
    <source>
        <dbReference type="Proteomes" id="UP001139158"/>
    </source>
</evidence>
<protein>
    <submittedName>
        <fullName evidence="2">M50 family metallopeptidase</fullName>
    </submittedName>
</protein>
<dbReference type="RefSeq" id="WP_227897768.1">
    <property type="nucleotide sequence ID" value="NZ_CP099467.1"/>
</dbReference>
<sequence>MTGLAELVRDRIISGFAQSAAPEITILELVLILLAASALAVPARTWKYFGMFTTVVHELGHAVAALMTFQVVTGIKLHLNHGGTTNTYGRGGIRAVWSAFWGYPAPAVTGAALVWAGVHGWSSAALSASCILLAVTILLIRNAEGFLILGSVLAVSVLLVLFAGPVFLGHTTLVLGVALLVGAVRDLGKVIHVHFRRRTELESSDAYILFRQTMIPSPLWLLGFAAVTAFSWAAALGAVAESL</sequence>
<name>A0A9X1SGV6_9MICC</name>
<feature type="transmembrane region" description="Helical" evidence="1">
    <location>
        <begin position="59"/>
        <end position="79"/>
    </location>
</feature>
<feature type="transmembrane region" description="Helical" evidence="1">
    <location>
        <begin position="20"/>
        <end position="39"/>
    </location>
</feature>
<dbReference type="EMBL" id="JAJFZV010000020">
    <property type="protein sequence ID" value="MCC3299774.1"/>
    <property type="molecule type" value="Genomic_DNA"/>
</dbReference>
<dbReference type="PANTHER" id="PTHR33979:SF2">
    <property type="entry name" value="PEPTIDASE M50B-LIKE-DOMAIN-CONTAINING PROTEIN"/>
    <property type="match status" value="1"/>
</dbReference>
<comment type="caution">
    <text evidence="2">The sequence shown here is derived from an EMBL/GenBank/DDBJ whole genome shotgun (WGS) entry which is preliminary data.</text>
</comment>
<organism evidence="2 3">
    <name type="scientific">Arthrobacter caoxuetaonis</name>
    <dbReference type="NCBI Taxonomy" id="2886935"/>
    <lineage>
        <taxon>Bacteria</taxon>
        <taxon>Bacillati</taxon>
        <taxon>Actinomycetota</taxon>
        <taxon>Actinomycetes</taxon>
        <taxon>Micrococcales</taxon>
        <taxon>Micrococcaceae</taxon>
        <taxon>Arthrobacter</taxon>
    </lineage>
</organism>
<evidence type="ECO:0000313" key="2">
    <source>
        <dbReference type="EMBL" id="MCC3299774.1"/>
    </source>
</evidence>
<feature type="transmembrane region" description="Helical" evidence="1">
    <location>
        <begin position="170"/>
        <end position="188"/>
    </location>
</feature>
<dbReference type="AlphaFoldDB" id="A0A9X1SGV6"/>
<accession>A0A9X1SGV6</accession>
<dbReference type="Pfam" id="PF13398">
    <property type="entry name" value="Peptidase_M50B"/>
    <property type="match status" value="1"/>
</dbReference>
<dbReference type="InterPro" id="IPR049500">
    <property type="entry name" value="Peptidase_M50B-like"/>
</dbReference>
<feature type="transmembrane region" description="Helical" evidence="1">
    <location>
        <begin position="91"/>
        <end position="115"/>
    </location>
</feature>
<feature type="transmembrane region" description="Helical" evidence="1">
    <location>
        <begin position="146"/>
        <end position="164"/>
    </location>
</feature>
<keyword evidence="1" id="KW-1133">Transmembrane helix</keyword>
<reference evidence="2" key="1">
    <citation type="submission" date="2021-10" db="EMBL/GenBank/DDBJ databases">
        <title>Novel species in genus Arthrobacter.</title>
        <authorList>
            <person name="Liu Y."/>
        </authorList>
    </citation>
    <scope>NUCLEOTIDE SEQUENCE</scope>
    <source>
        <strain evidence="2">Zg-Y453</strain>
    </source>
</reference>
<dbReference type="PANTHER" id="PTHR33979">
    <property type="entry name" value="OS02G0221600 PROTEIN"/>
    <property type="match status" value="1"/>
</dbReference>
<keyword evidence="1" id="KW-0812">Transmembrane</keyword>
<keyword evidence="3" id="KW-1185">Reference proteome</keyword>
<keyword evidence="1" id="KW-0472">Membrane</keyword>
<gene>
    <name evidence="2" type="ORF">LJ757_18610</name>
</gene>
<proteinExistence type="predicted"/>